<organism evidence="1 2">
    <name type="scientific">Amylibacter marinus</name>
    <dbReference type="NCBI Taxonomy" id="1475483"/>
    <lineage>
        <taxon>Bacteria</taxon>
        <taxon>Pseudomonadati</taxon>
        <taxon>Pseudomonadota</taxon>
        <taxon>Alphaproteobacteria</taxon>
        <taxon>Rhodobacterales</taxon>
        <taxon>Paracoccaceae</taxon>
        <taxon>Amylibacter</taxon>
    </lineage>
</organism>
<keyword evidence="2" id="KW-1185">Reference proteome</keyword>
<dbReference type="RefSeq" id="WP_284376000.1">
    <property type="nucleotide sequence ID" value="NZ_BSNN01000002.1"/>
</dbReference>
<reference evidence="2" key="1">
    <citation type="journal article" date="2019" name="Int. J. Syst. Evol. Microbiol.">
        <title>The Global Catalogue of Microorganisms (GCM) 10K type strain sequencing project: providing services to taxonomists for standard genome sequencing and annotation.</title>
        <authorList>
            <consortium name="The Broad Institute Genomics Platform"/>
            <consortium name="The Broad Institute Genome Sequencing Center for Infectious Disease"/>
            <person name="Wu L."/>
            <person name="Ma J."/>
        </authorList>
    </citation>
    <scope>NUCLEOTIDE SEQUENCE [LARGE SCALE GENOMIC DNA]</scope>
    <source>
        <strain evidence="2">NBRC 110140</strain>
    </source>
</reference>
<name>A0ABQ5VSP2_9RHOB</name>
<dbReference type="InterPro" id="IPR009534">
    <property type="entry name" value="DUF1153"/>
</dbReference>
<evidence type="ECO:0008006" key="3">
    <source>
        <dbReference type="Google" id="ProtNLM"/>
    </source>
</evidence>
<proteinExistence type="predicted"/>
<dbReference type="SUPFAM" id="SSF48295">
    <property type="entry name" value="TrpR-like"/>
    <property type="match status" value="1"/>
</dbReference>
<evidence type="ECO:0000313" key="2">
    <source>
        <dbReference type="Proteomes" id="UP001156694"/>
    </source>
</evidence>
<evidence type="ECO:0000313" key="1">
    <source>
        <dbReference type="EMBL" id="GLQ34282.1"/>
    </source>
</evidence>
<gene>
    <name evidence="1" type="ORF">GCM10007939_05650</name>
</gene>
<dbReference type="EMBL" id="BSNN01000002">
    <property type="protein sequence ID" value="GLQ34282.1"/>
    <property type="molecule type" value="Genomic_DNA"/>
</dbReference>
<dbReference type="InterPro" id="IPR010921">
    <property type="entry name" value="Trp_repressor/repl_initiator"/>
</dbReference>
<dbReference type="InterPro" id="IPR036388">
    <property type="entry name" value="WH-like_DNA-bd_sf"/>
</dbReference>
<dbReference type="Pfam" id="PF06627">
    <property type="entry name" value="DUF1153"/>
    <property type="match status" value="1"/>
</dbReference>
<dbReference type="Gene3D" id="1.10.10.10">
    <property type="entry name" value="Winged helix-like DNA-binding domain superfamily/Winged helix DNA-binding domain"/>
    <property type="match status" value="1"/>
</dbReference>
<dbReference type="Proteomes" id="UP001156694">
    <property type="component" value="Unassembled WGS sequence"/>
</dbReference>
<protein>
    <recommendedName>
        <fullName evidence="3">DUF1153 domain-containing protein</fullName>
    </recommendedName>
</protein>
<accession>A0ABQ5VSP2</accession>
<sequence length="92" mass="10681">MLLKKNNRPVEVVLPNGTRLNRSNLPEQGTKRWVVRHKMTVVNAVLYELITFREACEAYELSEEELLSWLKMAKQHGAEALKATALMKYRQP</sequence>
<comment type="caution">
    <text evidence="1">The sequence shown here is derived from an EMBL/GenBank/DDBJ whole genome shotgun (WGS) entry which is preliminary data.</text>
</comment>